<gene>
    <name evidence="2" type="ORF">COV23_00325</name>
</gene>
<evidence type="ECO:0000313" key="2">
    <source>
        <dbReference type="EMBL" id="PIR44353.1"/>
    </source>
</evidence>
<sequence>MENLEQIIKELISKMGFEDFSVNFDSESSRFSIFINDGAFLEKSLPDFIQDFNFIVKLITKKLDTHLVIIDINNYRKKREELILEIARAAARKTVATKEEIALPAMNAFERRLIHTELSGRPDLKTESVGEGKERYVVIKPI</sequence>
<dbReference type="InterPro" id="IPR039247">
    <property type="entry name" value="KhpB"/>
</dbReference>
<accession>A0A2H0RD05</accession>
<dbReference type="EMBL" id="PCXV01000008">
    <property type="protein sequence ID" value="PIR44353.1"/>
    <property type="molecule type" value="Genomic_DNA"/>
</dbReference>
<dbReference type="Pfam" id="PF01424">
    <property type="entry name" value="R3H"/>
    <property type="match status" value="1"/>
</dbReference>
<dbReference type="Proteomes" id="UP000231602">
    <property type="component" value="Unassembled WGS sequence"/>
</dbReference>
<dbReference type="SUPFAM" id="SSF82708">
    <property type="entry name" value="R3H domain"/>
    <property type="match status" value="1"/>
</dbReference>
<evidence type="ECO:0000313" key="3">
    <source>
        <dbReference type="Proteomes" id="UP000231602"/>
    </source>
</evidence>
<proteinExistence type="predicted"/>
<dbReference type="PANTHER" id="PTHR35800">
    <property type="entry name" value="PROTEIN JAG"/>
    <property type="match status" value="1"/>
</dbReference>
<dbReference type="Gene3D" id="3.30.1370.50">
    <property type="entry name" value="R3H-like domain"/>
    <property type="match status" value="1"/>
</dbReference>
<dbReference type="AlphaFoldDB" id="A0A2H0RD05"/>
<dbReference type="InterPro" id="IPR001374">
    <property type="entry name" value="R3H_dom"/>
</dbReference>
<dbReference type="PROSITE" id="PS51061">
    <property type="entry name" value="R3H"/>
    <property type="match status" value="1"/>
</dbReference>
<dbReference type="CDD" id="cd02644">
    <property type="entry name" value="R3H_jag"/>
    <property type="match status" value="1"/>
</dbReference>
<organism evidence="2 3">
    <name type="scientific">Candidatus Wolfebacteria bacterium CG10_big_fil_rev_8_21_14_0_10_31_9</name>
    <dbReference type="NCBI Taxonomy" id="1975070"/>
    <lineage>
        <taxon>Bacteria</taxon>
        <taxon>Candidatus Wolfeibacteriota</taxon>
    </lineage>
</organism>
<protein>
    <recommendedName>
        <fullName evidence="1">R3H domain-containing protein</fullName>
    </recommendedName>
</protein>
<dbReference type="PANTHER" id="PTHR35800:SF1">
    <property type="entry name" value="RNA-BINDING PROTEIN KHPB"/>
    <property type="match status" value="1"/>
</dbReference>
<dbReference type="InterPro" id="IPR036867">
    <property type="entry name" value="R3H_dom_sf"/>
</dbReference>
<reference evidence="2 3" key="1">
    <citation type="submission" date="2017-09" db="EMBL/GenBank/DDBJ databases">
        <title>Depth-based differentiation of microbial function through sediment-hosted aquifers and enrichment of novel symbionts in the deep terrestrial subsurface.</title>
        <authorList>
            <person name="Probst A.J."/>
            <person name="Ladd B."/>
            <person name="Jarett J.K."/>
            <person name="Geller-Mcgrath D.E."/>
            <person name="Sieber C.M."/>
            <person name="Emerson J.B."/>
            <person name="Anantharaman K."/>
            <person name="Thomas B.C."/>
            <person name="Malmstrom R."/>
            <person name="Stieglmeier M."/>
            <person name="Klingl A."/>
            <person name="Woyke T."/>
            <person name="Ryan C.M."/>
            <person name="Banfield J.F."/>
        </authorList>
    </citation>
    <scope>NUCLEOTIDE SEQUENCE [LARGE SCALE GENOMIC DNA]</scope>
    <source>
        <strain evidence="2">CG10_big_fil_rev_8_21_14_0_10_31_9</strain>
    </source>
</reference>
<name>A0A2H0RD05_9BACT</name>
<dbReference type="Gene3D" id="3.30.300.20">
    <property type="match status" value="1"/>
</dbReference>
<dbReference type="InterPro" id="IPR034079">
    <property type="entry name" value="R3H_KhpB"/>
</dbReference>
<comment type="caution">
    <text evidence="2">The sequence shown here is derived from an EMBL/GenBank/DDBJ whole genome shotgun (WGS) entry which is preliminary data.</text>
</comment>
<dbReference type="GO" id="GO:0003723">
    <property type="term" value="F:RNA binding"/>
    <property type="evidence" value="ECO:0007669"/>
    <property type="project" value="InterPro"/>
</dbReference>
<feature type="domain" description="R3H" evidence="1">
    <location>
        <begin position="77"/>
        <end position="142"/>
    </location>
</feature>
<dbReference type="SMART" id="SM00393">
    <property type="entry name" value="R3H"/>
    <property type="match status" value="1"/>
</dbReference>
<evidence type="ECO:0000259" key="1">
    <source>
        <dbReference type="PROSITE" id="PS51061"/>
    </source>
</evidence>
<dbReference type="InterPro" id="IPR015946">
    <property type="entry name" value="KH_dom-like_a/b"/>
</dbReference>